<dbReference type="EMBL" id="MCOG01000084">
    <property type="protein sequence ID" value="ORY54536.1"/>
    <property type="molecule type" value="Genomic_DNA"/>
</dbReference>
<evidence type="ECO:0000256" key="2">
    <source>
        <dbReference type="SAM" id="Phobius"/>
    </source>
</evidence>
<proteinExistence type="predicted"/>
<evidence type="ECO:0000256" key="1">
    <source>
        <dbReference type="SAM" id="MobiDB-lite"/>
    </source>
</evidence>
<comment type="caution">
    <text evidence="3">The sequence shown here is derived from an EMBL/GenBank/DDBJ whole genome shotgun (WGS) entry which is preliminary data.</text>
</comment>
<gene>
    <name evidence="3" type="ORF">LY90DRAFT_669988</name>
</gene>
<feature type="compositionally biased region" description="Polar residues" evidence="1">
    <location>
        <begin position="90"/>
        <end position="107"/>
    </location>
</feature>
<accession>A0A1Y2D614</accession>
<feature type="transmembrane region" description="Helical" evidence="2">
    <location>
        <begin position="51"/>
        <end position="73"/>
    </location>
</feature>
<name>A0A1Y2D614_9FUNG</name>
<sequence>MNNSTIVSDAPAATKMVSTLVNTVTPTENPAASPTKPVVEVENNHSPLSSYTYPIISTIIGLFVVGGTLFYLYATKKKSHNTSDRGAVKSSINTSGNSGRLNSDRQYNNSSVLTSSIDNTFNISQTEDRFISGYTYPDHQYNNGPKPNKTHYPNPLFAHSRPINHAPTGIRTNGSEVVDEDVNLNILTQEEVQLLRMKKKNNQSNNDGQMFKKNGIVQAPVISPQINSKNADIDVAPFNYINSESFNNVSARPEELFNNNSAHSNEYYRNEPTRPDDLYKSRPINANEYFGREPIHQNKLYKKKSDEFYYDNSFIRNLGNDIKVETKKVEYIQPEEDLINKIKIKRFNN</sequence>
<keyword evidence="4" id="KW-1185">Reference proteome</keyword>
<dbReference type="AlphaFoldDB" id="A0A1Y2D614"/>
<dbReference type="Proteomes" id="UP000193920">
    <property type="component" value="Unassembled WGS sequence"/>
</dbReference>
<feature type="region of interest" description="Disordered" evidence="1">
    <location>
        <begin position="81"/>
        <end position="107"/>
    </location>
</feature>
<organism evidence="3 4">
    <name type="scientific">Neocallimastix californiae</name>
    <dbReference type="NCBI Taxonomy" id="1754190"/>
    <lineage>
        <taxon>Eukaryota</taxon>
        <taxon>Fungi</taxon>
        <taxon>Fungi incertae sedis</taxon>
        <taxon>Chytridiomycota</taxon>
        <taxon>Chytridiomycota incertae sedis</taxon>
        <taxon>Neocallimastigomycetes</taxon>
        <taxon>Neocallimastigales</taxon>
        <taxon>Neocallimastigaceae</taxon>
        <taxon>Neocallimastix</taxon>
    </lineage>
</organism>
<protein>
    <submittedName>
        <fullName evidence="3">Uncharacterized protein</fullName>
    </submittedName>
</protein>
<keyword evidence="2" id="KW-1133">Transmembrane helix</keyword>
<evidence type="ECO:0000313" key="3">
    <source>
        <dbReference type="EMBL" id="ORY54536.1"/>
    </source>
</evidence>
<keyword evidence="2" id="KW-0812">Transmembrane</keyword>
<reference evidence="3 4" key="1">
    <citation type="submission" date="2016-08" db="EMBL/GenBank/DDBJ databases">
        <title>A Parts List for Fungal Cellulosomes Revealed by Comparative Genomics.</title>
        <authorList>
            <consortium name="DOE Joint Genome Institute"/>
            <person name="Haitjema C.H."/>
            <person name="Gilmore S.P."/>
            <person name="Henske J.K."/>
            <person name="Solomon K.V."/>
            <person name="De Groot R."/>
            <person name="Kuo A."/>
            <person name="Mondo S.J."/>
            <person name="Salamov A.A."/>
            <person name="Labutti K."/>
            <person name="Zhao Z."/>
            <person name="Chiniquy J."/>
            <person name="Barry K."/>
            <person name="Brewer H.M."/>
            <person name="Purvine S.O."/>
            <person name="Wright A.T."/>
            <person name="Boxma B."/>
            <person name="Van Alen T."/>
            <person name="Hackstein J.H."/>
            <person name="Baker S.E."/>
            <person name="Grigoriev I.V."/>
            <person name="O'Malley M.A."/>
        </authorList>
    </citation>
    <scope>NUCLEOTIDE SEQUENCE [LARGE SCALE GENOMIC DNA]</scope>
    <source>
        <strain evidence="3 4">G1</strain>
    </source>
</reference>
<keyword evidence="2" id="KW-0472">Membrane</keyword>
<evidence type="ECO:0000313" key="4">
    <source>
        <dbReference type="Proteomes" id="UP000193920"/>
    </source>
</evidence>